<keyword evidence="11" id="KW-1185">Reference proteome</keyword>
<sequence>MTTTTEQPPTMTEGAVPVEGPGAAAAREVPTPVARMWRGRPALSPGALKGDTVWHALIPVAILSLVILIAPVLAPYGATEVNPVGPLASPSPDAWFGTDEIGRDVFSRILIGIRTSWFAALGVILLGTIIGGLIGAIAGAFGGKVDMVLMRVTDLFLSLPAPVLAIAVIAAMGPSLRNTLIALSIVWWPWYARIVRGEVRALAARPHAEAAKLAGVSRTRLVLKHLLPGAAAPVIVTMSLDVGNLILALAGLSFIGLGAPPPAPELGAMSARGLQYLFGHPWVPIAPAAAVALLALAANLLGDAINRRLDQRTTR</sequence>
<evidence type="ECO:0000313" key="11">
    <source>
        <dbReference type="Proteomes" id="UP001058860"/>
    </source>
</evidence>
<evidence type="ECO:0000256" key="1">
    <source>
        <dbReference type="ARBA" id="ARBA00004651"/>
    </source>
</evidence>
<evidence type="ECO:0000256" key="4">
    <source>
        <dbReference type="ARBA" id="ARBA00022692"/>
    </source>
</evidence>
<dbReference type="CDD" id="cd06261">
    <property type="entry name" value="TM_PBP2"/>
    <property type="match status" value="1"/>
</dbReference>
<proteinExistence type="inferred from homology"/>
<feature type="transmembrane region" description="Helical" evidence="7">
    <location>
        <begin position="226"/>
        <end position="259"/>
    </location>
</feature>
<dbReference type="PROSITE" id="PS50928">
    <property type="entry name" value="ABC_TM1"/>
    <property type="match status" value="1"/>
</dbReference>
<name>A0ABY5PIQ2_9ACTN</name>
<gene>
    <name evidence="10" type="ORF">LRS13_02920</name>
</gene>
<feature type="transmembrane region" description="Helical" evidence="7">
    <location>
        <begin position="279"/>
        <end position="302"/>
    </location>
</feature>
<dbReference type="RefSeq" id="WP_353864986.1">
    <property type="nucleotide sequence ID" value="NZ_CP088295.1"/>
</dbReference>
<dbReference type="Gene3D" id="1.10.3720.10">
    <property type="entry name" value="MetI-like"/>
    <property type="match status" value="1"/>
</dbReference>
<comment type="similarity">
    <text evidence="7">Belongs to the binding-protein-dependent transport system permease family.</text>
</comment>
<feature type="region of interest" description="Disordered" evidence="8">
    <location>
        <begin position="1"/>
        <end position="24"/>
    </location>
</feature>
<dbReference type="SUPFAM" id="SSF161098">
    <property type="entry name" value="MetI-like"/>
    <property type="match status" value="1"/>
</dbReference>
<feature type="transmembrane region" description="Helical" evidence="7">
    <location>
        <begin position="161"/>
        <end position="190"/>
    </location>
</feature>
<evidence type="ECO:0000256" key="6">
    <source>
        <dbReference type="ARBA" id="ARBA00023136"/>
    </source>
</evidence>
<dbReference type="PANTHER" id="PTHR43386:SF1">
    <property type="entry name" value="D,D-DIPEPTIDE TRANSPORT SYSTEM PERMEASE PROTEIN DDPC-RELATED"/>
    <property type="match status" value="1"/>
</dbReference>
<feature type="transmembrane region" description="Helical" evidence="7">
    <location>
        <begin position="117"/>
        <end position="141"/>
    </location>
</feature>
<reference evidence="11" key="1">
    <citation type="submission" date="2021-11" db="EMBL/GenBank/DDBJ databases">
        <title>Cultivation dependent microbiological survey of springs from the worlds oldest radium mine currently devoted to the extraction of radon-saturated water.</title>
        <authorList>
            <person name="Kapinusova G."/>
            <person name="Smrhova T."/>
            <person name="Strejcek M."/>
            <person name="Suman J."/>
            <person name="Jani K."/>
            <person name="Pajer P."/>
            <person name="Uhlik O."/>
        </authorList>
    </citation>
    <scope>NUCLEOTIDE SEQUENCE [LARGE SCALE GENOMIC DNA]</scope>
    <source>
        <strain evidence="11">J379</strain>
    </source>
</reference>
<organism evidence="10 11">
    <name type="scientific">Svornostia abyssi</name>
    <dbReference type="NCBI Taxonomy" id="2898438"/>
    <lineage>
        <taxon>Bacteria</taxon>
        <taxon>Bacillati</taxon>
        <taxon>Actinomycetota</taxon>
        <taxon>Thermoleophilia</taxon>
        <taxon>Solirubrobacterales</taxon>
        <taxon>Baekduiaceae</taxon>
        <taxon>Svornostia</taxon>
    </lineage>
</organism>
<comment type="subcellular location">
    <subcellularLocation>
        <location evidence="1 7">Cell membrane</location>
        <topology evidence="1 7">Multi-pass membrane protein</topology>
    </subcellularLocation>
</comment>
<keyword evidence="2 7" id="KW-0813">Transport</keyword>
<protein>
    <submittedName>
        <fullName evidence="10">ABC transporter permease</fullName>
    </submittedName>
</protein>
<dbReference type="PANTHER" id="PTHR43386">
    <property type="entry name" value="OLIGOPEPTIDE TRANSPORT SYSTEM PERMEASE PROTEIN APPC"/>
    <property type="match status" value="1"/>
</dbReference>
<keyword evidence="3" id="KW-1003">Cell membrane</keyword>
<dbReference type="Pfam" id="PF00528">
    <property type="entry name" value="BPD_transp_1"/>
    <property type="match status" value="1"/>
</dbReference>
<dbReference type="EMBL" id="CP088295">
    <property type="protein sequence ID" value="UUY04504.1"/>
    <property type="molecule type" value="Genomic_DNA"/>
</dbReference>
<evidence type="ECO:0000256" key="3">
    <source>
        <dbReference type="ARBA" id="ARBA00022475"/>
    </source>
</evidence>
<evidence type="ECO:0000256" key="8">
    <source>
        <dbReference type="SAM" id="MobiDB-lite"/>
    </source>
</evidence>
<feature type="domain" description="ABC transmembrane type-1" evidence="9">
    <location>
        <begin position="113"/>
        <end position="302"/>
    </location>
</feature>
<evidence type="ECO:0000256" key="5">
    <source>
        <dbReference type="ARBA" id="ARBA00022989"/>
    </source>
</evidence>
<dbReference type="InterPro" id="IPR035906">
    <property type="entry name" value="MetI-like_sf"/>
</dbReference>
<keyword evidence="6 7" id="KW-0472">Membrane</keyword>
<evidence type="ECO:0000256" key="2">
    <source>
        <dbReference type="ARBA" id="ARBA00022448"/>
    </source>
</evidence>
<evidence type="ECO:0000256" key="7">
    <source>
        <dbReference type="RuleBase" id="RU363032"/>
    </source>
</evidence>
<evidence type="ECO:0000313" key="10">
    <source>
        <dbReference type="EMBL" id="UUY04504.1"/>
    </source>
</evidence>
<keyword evidence="5 7" id="KW-1133">Transmembrane helix</keyword>
<dbReference type="InterPro" id="IPR000515">
    <property type="entry name" value="MetI-like"/>
</dbReference>
<keyword evidence="4 7" id="KW-0812">Transmembrane</keyword>
<feature type="transmembrane region" description="Helical" evidence="7">
    <location>
        <begin position="53"/>
        <end position="74"/>
    </location>
</feature>
<dbReference type="InterPro" id="IPR050366">
    <property type="entry name" value="BP-dependent_transpt_permease"/>
</dbReference>
<dbReference type="Proteomes" id="UP001058860">
    <property type="component" value="Chromosome"/>
</dbReference>
<accession>A0ABY5PIQ2</accession>
<evidence type="ECO:0000259" key="9">
    <source>
        <dbReference type="PROSITE" id="PS50928"/>
    </source>
</evidence>